<dbReference type="AlphaFoldDB" id="A0A963Z1C3"/>
<accession>A0A963Z1C3</accession>
<keyword evidence="2" id="KW-1185">Reference proteome</keyword>
<evidence type="ECO:0000313" key="2">
    <source>
        <dbReference type="Proteomes" id="UP000721844"/>
    </source>
</evidence>
<keyword evidence="1" id="KW-0808">Transferase</keyword>
<dbReference type="EMBL" id="JAESVA010000002">
    <property type="protein sequence ID" value="MCB8880013.1"/>
    <property type="molecule type" value="Genomic_DNA"/>
</dbReference>
<protein>
    <submittedName>
        <fullName evidence="1">Squalene synthase HpnC</fullName>
        <ecNumber evidence="1">2.5.1.21</ecNumber>
    </submittedName>
</protein>
<dbReference type="InterPro" id="IPR017827">
    <property type="entry name" value="HSQ_synthase_HpnC"/>
</dbReference>
<dbReference type="PANTHER" id="PTHR31480">
    <property type="entry name" value="BIFUNCTIONAL LYCOPENE CYCLASE/PHYTOENE SYNTHASE"/>
    <property type="match status" value="1"/>
</dbReference>
<dbReference type="InterPro" id="IPR008949">
    <property type="entry name" value="Isoprenoid_synthase_dom_sf"/>
</dbReference>
<dbReference type="Gene3D" id="1.10.600.10">
    <property type="entry name" value="Farnesyl Diphosphate Synthase"/>
    <property type="match status" value="1"/>
</dbReference>
<dbReference type="EC" id="2.5.1.21" evidence="1"/>
<dbReference type="GO" id="GO:0004311">
    <property type="term" value="F:geranylgeranyl diphosphate synthase activity"/>
    <property type="evidence" value="ECO:0007669"/>
    <property type="project" value="InterPro"/>
</dbReference>
<dbReference type="Proteomes" id="UP000721844">
    <property type="component" value="Unassembled WGS sequence"/>
</dbReference>
<dbReference type="SFLD" id="SFLDG01018">
    <property type="entry name" value="Squalene/Phytoene_Synthase_Lik"/>
    <property type="match status" value="1"/>
</dbReference>
<dbReference type="SUPFAM" id="SSF48576">
    <property type="entry name" value="Terpenoid synthases"/>
    <property type="match status" value="1"/>
</dbReference>
<proteinExistence type="predicted"/>
<name>A0A963Z1C3_9PROT</name>
<dbReference type="RefSeq" id="WP_227306623.1">
    <property type="nucleotide sequence ID" value="NZ_JAESVA010000002.1"/>
</dbReference>
<dbReference type="NCBIfam" id="TIGR03464">
    <property type="entry name" value="HpnC"/>
    <property type="match status" value="1"/>
</dbReference>
<dbReference type="GO" id="GO:0051996">
    <property type="term" value="F:squalene synthase [NAD(P)H] activity"/>
    <property type="evidence" value="ECO:0007669"/>
    <property type="project" value="UniProtKB-EC"/>
</dbReference>
<evidence type="ECO:0000313" key="1">
    <source>
        <dbReference type="EMBL" id="MCB8880013.1"/>
    </source>
</evidence>
<dbReference type="SFLD" id="SFLDS00005">
    <property type="entry name" value="Isoprenoid_Synthase_Type_I"/>
    <property type="match status" value="1"/>
</dbReference>
<comment type="caution">
    <text evidence="1">The sequence shown here is derived from an EMBL/GenBank/DDBJ whole genome shotgun (WGS) entry which is preliminary data.</text>
</comment>
<reference evidence="1 2" key="1">
    <citation type="journal article" date="2021" name="Microorganisms">
        <title>Acidisoma silvae sp. nov. and Acidisomacellulosilytica sp. nov., Two Acidophilic Bacteria Isolated from Decaying Wood, Hydrolyzing Cellulose and Producing Poly-3-hydroxybutyrate.</title>
        <authorList>
            <person name="Mieszkin S."/>
            <person name="Pouder E."/>
            <person name="Uroz S."/>
            <person name="Simon-Colin C."/>
            <person name="Alain K."/>
        </authorList>
    </citation>
    <scope>NUCLEOTIDE SEQUENCE [LARGE SCALE GENOMIC DNA]</scope>
    <source>
        <strain evidence="1 2">HW T5.17</strain>
    </source>
</reference>
<dbReference type="InterPro" id="IPR002060">
    <property type="entry name" value="Squ/phyt_synthse"/>
</dbReference>
<gene>
    <name evidence="1" type="primary">hpnC</name>
    <name evidence="1" type="ORF">ACELLULO517_07190</name>
</gene>
<dbReference type="Pfam" id="PF00494">
    <property type="entry name" value="SQS_PSY"/>
    <property type="match status" value="1"/>
</dbReference>
<sequence>MSAELSKADFENVESWSGKDKADENFPVGGLIRPDLRRHVHAYYDFARNADDIGDSPDLSAGEKIRRLDHMEDVLLGNRIGGSPSAAKLRVSLAETRVDPAHATDLLIAFRQDATKTRYATWDELYNYCRYSAMPVGRFVLAVHGESETTFPPSDALCAVLQVLNHLQDCQKDLAALDRCYLPQDLMTAYSADISDLPGRAETPGLRRVFDALLAQCDRLNAEGAALPRRVRDRRLRLETGVILKISRRLTQRLQRQDPIAGRVKVTKPDAVFALLGALGYAL</sequence>
<organism evidence="1 2">
    <name type="scientific">Acidisoma cellulosilyticum</name>
    <dbReference type="NCBI Taxonomy" id="2802395"/>
    <lineage>
        <taxon>Bacteria</taxon>
        <taxon>Pseudomonadati</taxon>
        <taxon>Pseudomonadota</taxon>
        <taxon>Alphaproteobacteria</taxon>
        <taxon>Acetobacterales</taxon>
        <taxon>Acidocellaceae</taxon>
        <taxon>Acidisoma</taxon>
    </lineage>
</organism>